<evidence type="ECO:0000256" key="10">
    <source>
        <dbReference type="PROSITE-ProRule" id="PRU00276"/>
    </source>
</evidence>
<dbReference type="Pfam" id="PF13688">
    <property type="entry name" value="Reprolysin_5"/>
    <property type="match status" value="1"/>
</dbReference>
<gene>
    <name evidence="13" type="primary">LOC118275258</name>
</gene>
<keyword evidence="6 10" id="KW-0862">Zinc</keyword>
<feature type="binding site" evidence="10">
    <location>
        <position position="491"/>
    </location>
    <ligand>
        <name>Zn(2+)</name>
        <dbReference type="ChEBI" id="CHEBI:29105"/>
        <note>catalytic</note>
    </ligand>
</feature>
<keyword evidence="8" id="KW-1015">Disulfide bond</keyword>
<dbReference type="InterPro" id="IPR041645">
    <property type="entry name" value="ADAMTS_CR_2"/>
</dbReference>
<evidence type="ECO:0000256" key="5">
    <source>
        <dbReference type="ARBA" id="ARBA00022801"/>
    </source>
</evidence>
<keyword evidence="4" id="KW-0677">Repeat</keyword>
<dbReference type="InterPro" id="IPR002870">
    <property type="entry name" value="Peptidase_M12B_N"/>
</dbReference>
<evidence type="ECO:0000259" key="11">
    <source>
        <dbReference type="PROSITE" id="PS50215"/>
    </source>
</evidence>
<evidence type="ECO:0000256" key="1">
    <source>
        <dbReference type="ARBA" id="ARBA00022670"/>
    </source>
</evidence>
<dbReference type="PROSITE" id="PS50215">
    <property type="entry name" value="ADAM_MEPRO"/>
    <property type="match status" value="1"/>
</dbReference>
<sequence length="890" mass="97351">MLLRGRVWAVPSQPNSALSFDFLLEVRKVFTSFGGSQCLFGSWRLISVRVLIARNDCRSLASHGASRVLQIFKAPACDFRAPGYKKCADCEGVTYRVVSGQQCEAAMALASDIVLVTLLCMVRDGAPARFPDLLPLHGWWTNAERMHDNSDIQVVYLPALLPREAQLASDKQADDIPLPYSFDAFGRNFELQLVPNRRLVSPEFRVWSDQGQEASLSAVDSSCHFQHAGPNAVAAFSACRDHALHGLIVVDNSTYEVRPLPLGSGRAENGNGRTAHVIRRAPPPAPPGDDARILRPRVRRPRAYSPRLKPGPPNYTIEIALFLDEAAYKIFYPYLNYSESDLRDMLLAYINGVQALYQHSSLGTHIQLSLVRLTLLRSQPSSLPAHAERGRLLDSFCAYQRSLNVDDDDDPQHWDMALLLSGLDFYSEEGGRRNGVTMGLAPVGGVCLPAHACVVSEFGTSDLLGRPYPSAGFTSVYILAHEIGHNLGMHHDGTGNNCARDGYIMSPSRGTNGEASWSTCSARVVADLQWATCLFDGSDDLDAPSELQHERFGGAPGTIWSAKKQCEILLRDADAAPSPSGPAGEHCSQLACRTPHRAGYYYAGPALPGTPCGMHMWCQGGECVPAKALPTTSTTAKPDKDADNTISGGWSPWREASCQSGCSDKSRGFRERRRVCMKPASDACQGASYDVVLCDDTKVCGKKTRVGASELASRKCAEYASLLPELDPRGGGLQAPHDPTRMWMGCAVFCRRASGGGFYAPRVELNDAGKDPYFPDGTWCHNDGSQDYYCLQHHCLPENFKMNAQWHIWELPSEDVSGPFNARALSTPDDEAAAAAIRAYLSLDNAGVPLTRSELPPQIPEEPEENWEVVDYVDVPKQRKRSPRGYSPGT</sequence>
<dbReference type="InterPro" id="IPR024079">
    <property type="entry name" value="MetalloPept_cat_dom_sf"/>
</dbReference>
<dbReference type="SUPFAM" id="SSF55486">
    <property type="entry name" value="Metalloproteases ('zincins'), catalytic domain"/>
    <property type="match status" value="1"/>
</dbReference>
<dbReference type="InterPro" id="IPR001590">
    <property type="entry name" value="Peptidase_M12B"/>
</dbReference>
<dbReference type="GO" id="GO:0006508">
    <property type="term" value="P:proteolysis"/>
    <property type="evidence" value="ECO:0007669"/>
    <property type="project" value="UniProtKB-KW"/>
</dbReference>
<evidence type="ECO:0000313" key="12">
    <source>
        <dbReference type="Proteomes" id="UP000829999"/>
    </source>
</evidence>
<evidence type="ECO:0000313" key="13">
    <source>
        <dbReference type="RefSeq" id="XP_035449041.2"/>
    </source>
</evidence>
<evidence type="ECO:0000256" key="4">
    <source>
        <dbReference type="ARBA" id="ARBA00022737"/>
    </source>
</evidence>
<dbReference type="AlphaFoldDB" id="A0A9R0DDB4"/>
<keyword evidence="2 10" id="KW-0479">Metal-binding</keyword>
<evidence type="ECO:0000256" key="8">
    <source>
        <dbReference type="ARBA" id="ARBA00023157"/>
    </source>
</evidence>
<keyword evidence="7 13" id="KW-0482">Metalloprotease</keyword>
<keyword evidence="12" id="KW-1185">Reference proteome</keyword>
<evidence type="ECO:0000256" key="2">
    <source>
        <dbReference type="ARBA" id="ARBA00022723"/>
    </source>
</evidence>
<accession>A0A9R0DDB4</accession>
<name>A0A9R0DDB4_SPOFR</name>
<feature type="binding site" evidence="10">
    <location>
        <position position="485"/>
    </location>
    <ligand>
        <name>Zn(2+)</name>
        <dbReference type="ChEBI" id="CHEBI:29105"/>
        <note>catalytic</note>
    </ligand>
</feature>
<evidence type="ECO:0000256" key="7">
    <source>
        <dbReference type="ARBA" id="ARBA00023049"/>
    </source>
</evidence>
<keyword evidence="3" id="KW-0732">Signal</keyword>
<feature type="binding site" evidence="10">
    <location>
        <position position="481"/>
    </location>
    <ligand>
        <name>Zn(2+)</name>
        <dbReference type="ChEBI" id="CHEBI:29105"/>
        <note>catalytic</note>
    </ligand>
</feature>
<dbReference type="Gene3D" id="3.40.1620.60">
    <property type="match status" value="1"/>
</dbReference>
<keyword evidence="9" id="KW-0325">Glycoprotein</keyword>
<dbReference type="GeneID" id="118275258"/>
<protein>
    <submittedName>
        <fullName evidence="13">A disintegrin and metalloproteinase with thrombospondin motifs adt-2 isoform X1</fullName>
    </submittedName>
</protein>
<reference evidence="13" key="1">
    <citation type="submission" date="2025-08" db="UniProtKB">
        <authorList>
            <consortium name="RefSeq"/>
        </authorList>
    </citation>
    <scope>IDENTIFICATION</scope>
    <source>
        <tissue evidence="13">Whole larval tissue</tissue>
    </source>
</reference>
<feature type="domain" description="Peptidase M12B" evidence="11">
    <location>
        <begin position="315"/>
        <end position="521"/>
    </location>
</feature>
<organism evidence="12 13">
    <name type="scientific">Spodoptera frugiperda</name>
    <name type="common">Fall armyworm</name>
    <dbReference type="NCBI Taxonomy" id="7108"/>
    <lineage>
        <taxon>Eukaryota</taxon>
        <taxon>Metazoa</taxon>
        <taxon>Ecdysozoa</taxon>
        <taxon>Arthropoda</taxon>
        <taxon>Hexapoda</taxon>
        <taxon>Insecta</taxon>
        <taxon>Pterygota</taxon>
        <taxon>Neoptera</taxon>
        <taxon>Endopterygota</taxon>
        <taxon>Lepidoptera</taxon>
        <taxon>Glossata</taxon>
        <taxon>Ditrysia</taxon>
        <taxon>Noctuoidea</taxon>
        <taxon>Noctuidae</taxon>
        <taxon>Amphipyrinae</taxon>
        <taxon>Spodoptera</taxon>
    </lineage>
</organism>
<dbReference type="Proteomes" id="UP000829999">
    <property type="component" value="Chromosome 15"/>
</dbReference>
<keyword evidence="1" id="KW-0645">Protease</keyword>
<dbReference type="PANTHER" id="PTHR11905">
    <property type="entry name" value="ADAM A DISINTEGRIN AND METALLOPROTEASE DOMAIN"/>
    <property type="match status" value="1"/>
</dbReference>
<dbReference type="Pfam" id="PF01562">
    <property type="entry name" value="Pep_M12B_propep"/>
    <property type="match status" value="1"/>
</dbReference>
<dbReference type="OrthoDB" id="9942326at2759"/>
<evidence type="ECO:0000256" key="3">
    <source>
        <dbReference type="ARBA" id="ARBA00022729"/>
    </source>
</evidence>
<dbReference type="RefSeq" id="XP_035449041.2">
    <property type="nucleotide sequence ID" value="XM_035593148.2"/>
</dbReference>
<comment type="caution">
    <text evidence="10">Lacks conserved residue(s) required for the propagation of feature annotation.</text>
</comment>
<dbReference type="GO" id="GO:0046872">
    <property type="term" value="F:metal ion binding"/>
    <property type="evidence" value="ECO:0007669"/>
    <property type="project" value="UniProtKB-KW"/>
</dbReference>
<dbReference type="Gene3D" id="3.40.390.10">
    <property type="entry name" value="Collagenase (Catalytic Domain)"/>
    <property type="match status" value="1"/>
</dbReference>
<feature type="active site" evidence="10">
    <location>
        <position position="482"/>
    </location>
</feature>
<dbReference type="GO" id="GO:0004222">
    <property type="term" value="F:metalloendopeptidase activity"/>
    <property type="evidence" value="ECO:0007669"/>
    <property type="project" value="InterPro"/>
</dbReference>
<evidence type="ECO:0000256" key="9">
    <source>
        <dbReference type="ARBA" id="ARBA00023180"/>
    </source>
</evidence>
<keyword evidence="5" id="KW-0378">Hydrolase</keyword>
<dbReference type="Pfam" id="PF17771">
    <property type="entry name" value="ADAMTS_CR_2"/>
    <property type="match status" value="1"/>
</dbReference>
<dbReference type="PANTHER" id="PTHR11905:SF247">
    <property type="entry name" value="PEPTIDASE M12B DOMAIN-CONTAINING PROTEIN"/>
    <property type="match status" value="1"/>
</dbReference>
<evidence type="ECO:0000256" key="6">
    <source>
        <dbReference type="ARBA" id="ARBA00022833"/>
    </source>
</evidence>
<proteinExistence type="predicted"/>